<dbReference type="EMBL" id="CP011304">
    <property type="protein sequence ID" value="AKE63659.1"/>
    <property type="molecule type" value="Genomic_DNA"/>
</dbReference>
<name>A0A0F6U319_MICAE</name>
<accession>A0A0F6U319</accession>
<protein>
    <submittedName>
        <fullName evidence="1">Uncharacterized protein</fullName>
    </submittedName>
</protein>
<dbReference type="AlphaFoldDB" id="A0A0F6U319"/>
<dbReference type="PATRIC" id="fig|1641812.3.peg.1344"/>
<evidence type="ECO:0000313" key="1">
    <source>
        <dbReference type="EMBL" id="AKE63659.1"/>
    </source>
</evidence>
<dbReference type="Proteomes" id="UP000034103">
    <property type="component" value="Chromosome"/>
</dbReference>
<reference evidence="1 2" key="1">
    <citation type="journal article" date="2015" name="Genome Announc.">
        <title>Complete Genome Sequence of Microcystis aeruginosa NIES-2549, a Bloom-Forming Cyanobacterium from Lake Kasumigaura, Japan.</title>
        <authorList>
            <person name="Yamaguchi H."/>
            <person name="Suzuki S."/>
            <person name="Tanabe Y."/>
            <person name="Osana Y."/>
            <person name="Shimura Y."/>
            <person name="Ishida K."/>
            <person name="Kawachi M."/>
        </authorList>
    </citation>
    <scope>NUCLEOTIDE SEQUENCE [LARGE SCALE GENOMIC DNA]</scope>
    <source>
        <strain evidence="1 2">NIES-2549</strain>
    </source>
</reference>
<gene>
    <name evidence="1" type="ORF">MYAER_1301</name>
</gene>
<dbReference type="HOGENOM" id="CLU_2862749_0_0_3"/>
<proteinExistence type="predicted"/>
<organism evidence="1 2">
    <name type="scientific">Microcystis aeruginosa NIES-2549</name>
    <dbReference type="NCBI Taxonomy" id="1641812"/>
    <lineage>
        <taxon>Bacteria</taxon>
        <taxon>Bacillati</taxon>
        <taxon>Cyanobacteriota</taxon>
        <taxon>Cyanophyceae</taxon>
        <taxon>Oscillatoriophycideae</taxon>
        <taxon>Chroococcales</taxon>
        <taxon>Microcystaceae</taxon>
        <taxon>Microcystis</taxon>
    </lineage>
</organism>
<sequence>MGFIFMVRWEVLVFGVRWSVVATRKARFIGEKLSISFPVLFHKIKNNGGHWLNQLSFLSYIQAV</sequence>
<evidence type="ECO:0000313" key="2">
    <source>
        <dbReference type="Proteomes" id="UP000034103"/>
    </source>
</evidence>